<keyword evidence="1" id="KW-0812">Transmembrane</keyword>
<comment type="caution">
    <text evidence="2">The sequence shown here is derived from an EMBL/GenBank/DDBJ whole genome shotgun (WGS) entry which is preliminary data.</text>
</comment>
<gene>
    <name evidence="2" type="ORF">J3998_05945</name>
</gene>
<proteinExistence type="predicted"/>
<name>A0ABS3Q4T8_9GAMM</name>
<evidence type="ECO:0000313" key="3">
    <source>
        <dbReference type="Proteomes" id="UP000664835"/>
    </source>
</evidence>
<organism evidence="2 3">
    <name type="scientific">Thiomicrorhabdus marina</name>
    <dbReference type="NCBI Taxonomy" id="2818442"/>
    <lineage>
        <taxon>Bacteria</taxon>
        <taxon>Pseudomonadati</taxon>
        <taxon>Pseudomonadota</taxon>
        <taxon>Gammaproteobacteria</taxon>
        <taxon>Thiotrichales</taxon>
        <taxon>Piscirickettsiaceae</taxon>
        <taxon>Thiomicrorhabdus</taxon>
    </lineage>
</organism>
<feature type="transmembrane region" description="Helical" evidence="1">
    <location>
        <begin position="37"/>
        <end position="55"/>
    </location>
</feature>
<keyword evidence="1" id="KW-0472">Membrane</keyword>
<keyword evidence="3" id="KW-1185">Reference proteome</keyword>
<keyword evidence="1" id="KW-1133">Transmembrane helix</keyword>
<dbReference type="EMBL" id="JAGETV010000007">
    <property type="protein sequence ID" value="MBO1927113.1"/>
    <property type="molecule type" value="Genomic_DNA"/>
</dbReference>
<protein>
    <submittedName>
        <fullName evidence="2">Uncharacterized protein</fullName>
    </submittedName>
</protein>
<evidence type="ECO:0000313" key="2">
    <source>
        <dbReference type="EMBL" id="MBO1927113.1"/>
    </source>
</evidence>
<dbReference type="Proteomes" id="UP000664835">
    <property type="component" value="Unassembled WGS sequence"/>
</dbReference>
<dbReference type="RefSeq" id="WP_208148559.1">
    <property type="nucleotide sequence ID" value="NZ_JAGETV010000007.1"/>
</dbReference>
<reference evidence="2 3" key="1">
    <citation type="submission" date="2021-03" db="EMBL/GenBank/DDBJ databases">
        <title>Thiomicrorhabdus sp.nov.,novel sulfur-oxidizing bacteria isolated from coastal sediment.</title>
        <authorList>
            <person name="Liu X."/>
        </authorList>
    </citation>
    <scope>NUCLEOTIDE SEQUENCE [LARGE SCALE GENOMIC DNA]</scope>
    <source>
        <strain evidence="2 3">6S2-11</strain>
    </source>
</reference>
<sequence>MTKCEVGMISTKEINERLAMVYLGYAGTFQQMNHSSYFLIGLVGLFYLMNCPWFAKVTLRIARKHISSLDWAKVVVHLESNSFQA</sequence>
<evidence type="ECO:0000256" key="1">
    <source>
        <dbReference type="SAM" id="Phobius"/>
    </source>
</evidence>
<accession>A0ABS3Q4T8</accession>